<organism evidence="1 2">
    <name type="scientific">Persicimonas caeni</name>
    <dbReference type="NCBI Taxonomy" id="2292766"/>
    <lineage>
        <taxon>Bacteria</taxon>
        <taxon>Deltaproteobacteria</taxon>
        <taxon>Bradymonadales</taxon>
        <taxon>Bradymonadaceae</taxon>
        <taxon>Persicimonas</taxon>
    </lineage>
</organism>
<proteinExistence type="predicted"/>
<sequence length="296" mass="33055">MKTYHTVVRRISEQGAERFADWDDELFATYEAQLGRPLFDALEGSGERLAVAEAYLHLLGEAIGQGYVTQQPLEYATRYTAPNGPPAFTHAANFLTRCFGKLLPARLPELAPDRRLEVLVDTWNICEGLLDKPAWMDAYVRSCATDFEAAEHLSGWLTQCLQPVLEPDRPQSWEGPLALDILEPARFDANFLPGEMHLLTPSVVYVADRLRDDVGLAVFVRRGGPVRVLGHTEVEGRYHPSDETPQPELSDSRLRVGRHDLALPYLSHPHNQLVSDAGFVVVSAVDSQRLWVAECA</sequence>
<dbReference type="OrthoDB" id="5494882at2"/>
<dbReference type="AlphaFoldDB" id="A0A4Y6PX01"/>
<accession>A0A5B8Y8P2</accession>
<evidence type="ECO:0000313" key="2">
    <source>
        <dbReference type="Proteomes" id="UP000315995"/>
    </source>
</evidence>
<gene>
    <name evidence="1" type="ORF">FIV42_16525</name>
</gene>
<protein>
    <submittedName>
        <fullName evidence="1">Uncharacterized protein</fullName>
    </submittedName>
</protein>
<dbReference type="EMBL" id="CP041186">
    <property type="protein sequence ID" value="QDG52285.1"/>
    <property type="molecule type" value="Genomic_DNA"/>
</dbReference>
<dbReference type="Proteomes" id="UP000315995">
    <property type="component" value="Chromosome"/>
</dbReference>
<reference evidence="1 2" key="1">
    <citation type="submission" date="2019-06" db="EMBL/GenBank/DDBJ databases">
        <title>Persicimonas caeni gen. nov., sp. nov., a predatory bacterium isolated from solar saltern.</title>
        <authorList>
            <person name="Wang S."/>
        </authorList>
    </citation>
    <scope>NUCLEOTIDE SEQUENCE [LARGE SCALE GENOMIC DNA]</scope>
    <source>
        <strain evidence="1 2">YN101</strain>
    </source>
</reference>
<accession>A0A4Y6PX01</accession>
<keyword evidence="2" id="KW-1185">Reference proteome</keyword>
<name>A0A4Y6PX01_PERCE</name>
<evidence type="ECO:0000313" key="1">
    <source>
        <dbReference type="EMBL" id="QDG52285.1"/>
    </source>
</evidence>
<dbReference type="RefSeq" id="WP_141198757.1">
    <property type="nucleotide sequence ID" value="NZ_CP041186.1"/>
</dbReference>